<dbReference type="AlphaFoldDB" id="A0A8S3ZQZ1"/>
<dbReference type="EMBL" id="CAJHNH020003685">
    <property type="protein sequence ID" value="CAG5129806.1"/>
    <property type="molecule type" value="Genomic_DNA"/>
</dbReference>
<feature type="domain" description="Complex 1 LYR protein" evidence="2">
    <location>
        <begin position="49"/>
        <end position="86"/>
    </location>
</feature>
<dbReference type="InterPro" id="IPR051522">
    <property type="entry name" value="ISC_assembly_LYR"/>
</dbReference>
<reference evidence="3" key="1">
    <citation type="submission" date="2021-04" db="EMBL/GenBank/DDBJ databases">
        <authorList>
            <consortium name="Molecular Ecology Group"/>
        </authorList>
    </citation>
    <scope>NUCLEOTIDE SEQUENCE</scope>
</reference>
<evidence type="ECO:0000313" key="3">
    <source>
        <dbReference type="EMBL" id="CAG5129806.1"/>
    </source>
</evidence>
<evidence type="ECO:0000259" key="2">
    <source>
        <dbReference type="Pfam" id="PF05347"/>
    </source>
</evidence>
<dbReference type="CDD" id="cd20264">
    <property type="entry name" value="Complex1_LYR_LYRM4"/>
    <property type="match status" value="1"/>
</dbReference>
<dbReference type="GO" id="GO:0005739">
    <property type="term" value="C:mitochondrion"/>
    <property type="evidence" value="ECO:0007669"/>
    <property type="project" value="TreeGrafter"/>
</dbReference>
<comment type="similarity">
    <text evidence="1">Belongs to the complex I LYR family.</text>
</comment>
<dbReference type="OrthoDB" id="275715at2759"/>
<protein>
    <recommendedName>
        <fullName evidence="2">Complex 1 LYR protein domain-containing protein</fullName>
    </recommendedName>
</protein>
<organism evidence="3 4">
    <name type="scientific">Candidula unifasciata</name>
    <dbReference type="NCBI Taxonomy" id="100452"/>
    <lineage>
        <taxon>Eukaryota</taxon>
        <taxon>Metazoa</taxon>
        <taxon>Spiralia</taxon>
        <taxon>Lophotrochozoa</taxon>
        <taxon>Mollusca</taxon>
        <taxon>Gastropoda</taxon>
        <taxon>Heterobranchia</taxon>
        <taxon>Euthyneura</taxon>
        <taxon>Panpulmonata</taxon>
        <taxon>Eupulmonata</taxon>
        <taxon>Stylommatophora</taxon>
        <taxon>Helicina</taxon>
        <taxon>Helicoidea</taxon>
        <taxon>Geomitridae</taxon>
        <taxon>Candidula</taxon>
    </lineage>
</organism>
<proteinExistence type="inferred from homology"/>
<dbReference type="GO" id="GO:0016226">
    <property type="term" value="P:iron-sulfur cluster assembly"/>
    <property type="evidence" value="ECO:0007669"/>
    <property type="project" value="InterPro"/>
</dbReference>
<evidence type="ECO:0000256" key="1">
    <source>
        <dbReference type="ARBA" id="ARBA00009508"/>
    </source>
</evidence>
<keyword evidence="4" id="KW-1185">Reference proteome</keyword>
<evidence type="ECO:0000313" key="4">
    <source>
        <dbReference type="Proteomes" id="UP000678393"/>
    </source>
</evidence>
<dbReference type="Proteomes" id="UP000678393">
    <property type="component" value="Unassembled WGS sequence"/>
</dbReference>
<dbReference type="PANTHER" id="PTHR13166:SF7">
    <property type="entry name" value="LYR MOTIF-CONTAINING PROTEIN 4"/>
    <property type="match status" value="1"/>
</dbReference>
<dbReference type="PANTHER" id="PTHR13166">
    <property type="entry name" value="PROTEIN C6ORF149"/>
    <property type="match status" value="1"/>
</dbReference>
<dbReference type="InterPro" id="IPR008011">
    <property type="entry name" value="Complex1_LYR_dom"/>
</dbReference>
<gene>
    <name evidence="3" type="ORF">CUNI_LOCUS15364</name>
</gene>
<dbReference type="Pfam" id="PF05347">
    <property type="entry name" value="Complex1_LYR"/>
    <property type="match status" value="1"/>
</dbReference>
<dbReference type="InterPro" id="IPR045297">
    <property type="entry name" value="Complex1_LYR_LYRM4"/>
</dbReference>
<name>A0A8S3ZQZ1_9EUPU</name>
<accession>A0A8S3ZQZ1</accession>
<dbReference type="GO" id="GO:1990221">
    <property type="term" value="C:L-cysteine desulfurase complex"/>
    <property type="evidence" value="ECO:0007669"/>
    <property type="project" value="TreeGrafter"/>
</dbReference>
<sequence length="114" mass="13096">MAAPTRAGILSLYKKMLKESKQITKFHSGNFGPIANRNYLYMCVCCLFHRMYYLRRIKDAFKENKNVTDTAQVQTLTEKAKKNLDVLKRQALISQMYGSGKLVIESQAARNKSQ</sequence>
<comment type="caution">
    <text evidence="3">The sequence shown here is derived from an EMBL/GenBank/DDBJ whole genome shotgun (WGS) entry which is preliminary data.</text>
</comment>